<sequence>MFYSLTFFNILMWVSLIGLVVNFAFQLWYNIVDFKNKNLW</sequence>
<feature type="transmembrane region" description="Helical" evidence="1">
    <location>
        <begin position="6"/>
        <end position="29"/>
    </location>
</feature>
<evidence type="ECO:0000313" key="3">
    <source>
        <dbReference type="Proteomes" id="UP001232343"/>
    </source>
</evidence>
<accession>A0ABU0D4Z7</accession>
<keyword evidence="1" id="KW-1133">Transmembrane helix</keyword>
<evidence type="ECO:0000313" key="2">
    <source>
        <dbReference type="EMBL" id="MDQ0343470.1"/>
    </source>
</evidence>
<evidence type="ECO:0000256" key="1">
    <source>
        <dbReference type="SAM" id="Phobius"/>
    </source>
</evidence>
<protein>
    <recommendedName>
        <fullName evidence="4">ATP synthase F0 subunit 8</fullName>
    </recommendedName>
</protein>
<comment type="caution">
    <text evidence="2">The sequence shown here is derived from an EMBL/GenBank/DDBJ whole genome shotgun (WGS) entry which is preliminary data.</text>
</comment>
<name>A0ABU0D4Z7_9BACI</name>
<organism evidence="2 3">
    <name type="scientific">Lederbergia wuyishanensis</name>
    <dbReference type="NCBI Taxonomy" id="1347903"/>
    <lineage>
        <taxon>Bacteria</taxon>
        <taxon>Bacillati</taxon>
        <taxon>Bacillota</taxon>
        <taxon>Bacilli</taxon>
        <taxon>Bacillales</taxon>
        <taxon>Bacillaceae</taxon>
        <taxon>Lederbergia</taxon>
    </lineage>
</organism>
<reference evidence="2 3" key="1">
    <citation type="submission" date="2023-07" db="EMBL/GenBank/DDBJ databases">
        <title>Genomic Encyclopedia of Type Strains, Phase IV (KMG-IV): sequencing the most valuable type-strain genomes for metagenomic binning, comparative biology and taxonomic classification.</title>
        <authorList>
            <person name="Goeker M."/>
        </authorList>
    </citation>
    <scope>NUCLEOTIDE SEQUENCE [LARGE SCALE GENOMIC DNA]</scope>
    <source>
        <strain evidence="2 3">DSM 27848</strain>
    </source>
</reference>
<dbReference type="Proteomes" id="UP001232343">
    <property type="component" value="Unassembled WGS sequence"/>
</dbReference>
<gene>
    <name evidence="2" type="ORF">J2S14_002285</name>
</gene>
<keyword evidence="3" id="KW-1185">Reference proteome</keyword>
<proteinExistence type="predicted"/>
<keyword evidence="1" id="KW-0812">Transmembrane</keyword>
<keyword evidence="1" id="KW-0472">Membrane</keyword>
<evidence type="ECO:0008006" key="4">
    <source>
        <dbReference type="Google" id="ProtNLM"/>
    </source>
</evidence>
<dbReference type="EMBL" id="JAUSUO010000005">
    <property type="protein sequence ID" value="MDQ0343470.1"/>
    <property type="molecule type" value="Genomic_DNA"/>
</dbReference>